<reference evidence="3" key="1">
    <citation type="journal article" date="2014" name="Nat. Commun.">
        <title>Genomic adaptations of the halophilic Dead Sea filamentous fungus Eurotium rubrum.</title>
        <authorList>
            <person name="Kis-Papo T."/>
            <person name="Weig A.R."/>
            <person name="Riley R."/>
            <person name="Persoh D."/>
            <person name="Salamov A."/>
            <person name="Sun H."/>
            <person name="Lipzen A."/>
            <person name="Wasser S.P."/>
            <person name="Rambold G."/>
            <person name="Grigoriev I.V."/>
            <person name="Nevo E."/>
        </authorList>
    </citation>
    <scope>NUCLEOTIDE SEQUENCE [LARGE SCALE GENOMIC DNA]</scope>
    <source>
        <strain evidence="3">CBS 135680</strain>
    </source>
</reference>
<dbReference type="STRING" id="1388766.A0A017S9R3"/>
<dbReference type="Proteomes" id="UP000019804">
    <property type="component" value="Unassembled WGS sequence"/>
</dbReference>
<evidence type="ECO:0000313" key="2">
    <source>
        <dbReference type="EMBL" id="EYE93793.1"/>
    </source>
</evidence>
<organism evidence="2 3">
    <name type="scientific">Aspergillus ruber (strain CBS 135680)</name>
    <dbReference type="NCBI Taxonomy" id="1388766"/>
    <lineage>
        <taxon>Eukaryota</taxon>
        <taxon>Fungi</taxon>
        <taxon>Dikarya</taxon>
        <taxon>Ascomycota</taxon>
        <taxon>Pezizomycotina</taxon>
        <taxon>Eurotiomycetes</taxon>
        <taxon>Eurotiomycetidae</taxon>
        <taxon>Eurotiales</taxon>
        <taxon>Aspergillaceae</taxon>
        <taxon>Aspergillus</taxon>
        <taxon>Aspergillus subgen. Aspergillus</taxon>
    </lineage>
</organism>
<dbReference type="InterPro" id="IPR036047">
    <property type="entry name" value="F-box-like_dom_sf"/>
</dbReference>
<sequence>MLQRLPPEIILLIFHHLHHEFDRQDLIRLCHVSRVFRQLAQPILFSKFDVDIGPAELCANNFVPLTLFTRTVLSRGDIRKATREVVVRDLDDPGLSDDVRDTLSLPSDTLTMLVNEMERLGIDKNAFPRYSTDIKSGEINPVLVVLAANLERLETLKISYVTDHMNSLLNMFDTGMAQPYFSNLTSIDIELVRVNEDPAMDIIYTETILPLLALPRLQHFKANRCLGDDVYHPEEGITPNTMNFSSISLVDSCLDDMTLAEITMASKSLQSFTYVVDVDIIENLEDSDPTNTEELMESLCCHEETLTEVHIEMKERSRARGGSGERPTTFESFAPLRNLHELDIEQAAITDAPELPESLQVLRIRTCTCSVFDLVEFLVKERRTRLHNLVEVKVAPRSMPCTAMLGMESSFLDVRVFTGKKSEVTEFKEGVIRMEAIVREADFKFYAECISYNIMLRRMREGLEGKEDAERISGRYDTAKAE</sequence>
<dbReference type="InterPro" id="IPR001810">
    <property type="entry name" value="F-box_dom"/>
</dbReference>
<proteinExistence type="predicted"/>
<dbReference type="InterPro" id="IPR032675">
    <property type="entry name" value="LRR_dom_sf"/>
</dbReference>
<name>A0A017S9R3_ASPRC</name>
<dbReference type="AlphaFoldDB" id="A0A017S9R3"/>
<dbReference type="Pfam" id="PF12937">
    <property type="entry name" value="F-box-like"/>
    <property type="match status" value="1"/>
</dbReference>
<dbReference type="RefSeq" id="XP_040637481.1">
    <property type="nucleotide sequence ID" value="XM_040777686.1"/>
</dbReference>
<dbReference type="OrthoDB" id="2520703at2759"/>
<keyword evidence="3" id="KW-1185">Reference proteome</keyword>
<dbReference type="GeneID" id="63692810"/>
<dbReference type="HOGENOM" id="CLU_566156_0_0_1"/>
<evidence type="ECO:0000259" key="1">
    <source>
        <dbReference type="Pfam" id="PF12937"/>
    </source>
</evidence>
<accession>A0A017S9R3</accession>
<dbReference type="Gene3D" id="1.20.1280.50">
    <property type="match status" value="1"/>
</dbReference>
<gene>
    <name evidence="2" type="ORF">EURHEDRAFT_108769</name>
</gene>
<protein>
    <recommendedName>
        <fullName evidence="1">F-box domain-containing protein</fullName>
    </recommendedName>
</protein>
<evidence type="ECO:0000313" key="3">
    <source>
        <dbReference type="Proteomes" id="UP000019804"/>
    </source>
</evidence>
<dbReference type="Gene3D" id="3.80.10.10">
    <property type="entry name" value="Ribonuclease Inhibitor"/>
    <property type="match status" value="1"/>
</dbReference>
<feature type="domain" description="F-box" evidence="1">
    <location>
        <begin position="3"/>
        <end position="47"/>
    </location>
</feature>
<dbReference type="EMBL" id="KK088429">
    <property type="protein sequence ID" value="EYE93793.1"/>
    <property type="molecule type" value="Genomic_DNA"/>
</dbReference>
<dbReference type="SUPFAM" id="SSF81383">
    <property type="entry name" value="F-box domain"/>
    <property type="match status" value="1"/>
</dbReference>